<evidence type="ECO:0000256" key="1">
    <source>
        <dbReference type="SAM" id="MobiDB-lite"/>
    </source>
</evidence>
<keyword evidence="2" id="KW-0812">Transmembrane</keyword>
<reference evidence="4" key="1">
    <citation type="submission" date="2023-01" db="EMBL/GenBank/DDBJ databases">
        <title>Key to firefly adult light organ development and bioluminescence: homeobox transcription factors regulate luciferase expression and transportation to peroxisome.</title>
        <authorList>
            <person name="Fu X."/>
        </authorList>
    </citation>
    <scope>NUCLEOTIDE SEQUENCE [LARGE SCALE GENOMIC DNA]</scope>
</reference>
<evidence type="ECO:0000313" key="4">
    <source>
        <dbReference type="Proteomes" id="UP001353858"/>
    </source>
</evidence>
<keyword evidence="2" id="KW-0472">Membrane</keyword>
<evidence type="ECO:0000313" key="3">
    <source>
        <dbReference type="EMBL" id="KAK4883529.1"/>
    </source>
</evidence>
<keyword evidence="2" id="KW-1133">Transmembrane helix</keyword>
<evidence type="ECO:0000256" key="2">
    <source>
        <dbReference type="SAM" id="Phobius"/>
    </source>
</evidence>
<name>A0AAN7SK35_9COLE</name>
<keyword evidence="4" id="KW-1185">Reference proteome</keyword>
<gene>
    <name evidence="3" type="ORF">RN001_006848</name>
</gene>
<comment type="caution">
    <text evidence="3">The sequence shown here is derived from an EMBL/GenBank/DDBJ whole genome shotgun (WGS) entry which is preliminary data.</text>
</comment>
<proteinExistence type="predicted"/>
<dbReference type="AlphaFoldDB" id="A0AAN7SK35"/>
<feature type="transmembrane region" description="Helical" evidence="2">
    <location>
        <begin position="22"/>
        <end position="47"/>
    </location>
</feature>
<protein>
    <submittedName>
        <fullName evidence="3">Uncharacterized protein</fullName>
    </submittedName>
</protein>
<dbReference type="Proteomes" id="UP001353858">
    <property type="component" value="Unassembled WGS sequence"/>
</dbReference>
<organism evidence="3 4">
    <name type="scientific">Aquatica leii</name>
    <dbReference type="NCBI Taxonomy" id="1421715"/>
    <lineage>
        <taxon>Eukaryota</taxon>
        <taxon>Metazoa</taxon>
        <taxon>Ecdysozoa</taxon>
        <taxon>Arthropoda</taxon>
        <taxon>Hexapoda</taxon>
        <taxon>Insecta</taxon>
        <taxon>Pterygota</taxon>
        <taxon>Neoptera</taxon>
        <taxon>Endopterygota</taxon>
        <taxon>Coleoptera</taxon>
        <taxon>Polyphaga</taxon>
        <taxon>Elateriformia</taxon>
        <taxon>Elateroidea</taxon>
        <taxon>Lampyridae</taxon>
        <taxon>Luciolinae</taxon>
        <taxon>Aquatica</taxon>
    </lineage>
</organism>
<accession>A0AAN7SK35</accession>
<feature type="region of interest" description="Disordered" evidence="1">
    <location>
        <begin position="65"/>
        <end position="117"/>
    </location>
</feature>
<dbReference type="EMBL" id="JARPUR010000002">
    <property type="protein sequence ID" value="KAK4883529.1"/>
    <property type="molecule type" value="Genomic_DNA"/>
</dbReference>
<sequence>MSSTVPPSTDYVTQEEFDFYEIGFLVACVVFGGVSLMLITAIIGIFIKVQNLQKKIHLILSPSKSLRPNEDLSKRYAMMSDKNPKSNNSGPNLRYESDPETSGYQRRDLNEKGIPSAMRHSNKMNDLYY</sequence>